<organism evidence="1 2">
    <name type="scientific">Parabacteroides merdae CL03T12C32</name>
    <dbReference type="NCBI Taxonomy" id="999420"/>
    <lineage>
        <taxon>Bacteria</taxon>
        <taxon>Pseudomonadati</taxon>
        <taxon>Bacteroidota</taxon>
        <taxon>Bacteroidia</taxon>
        <taxon>Bacteroidales</taxon>
        <taxon>Tannerellaceae</taxon>
        <taxon>Parabacteroides</taxon>
    </lineage>
</organism>
<dbReference type="EMBL" id="AGZQ01000002">
    <property type="protein sequence ID" value="EKN16020.1"/>
    <property type="molecule type" value="Genomic_DNA"/>
</dbReference>
<evidence type="ECO:0000313" key="1">
    <source>
        <dbReference type="EMBL" id="EKN16020.1"/>
    </source>
</evidence>
<gene>
    <name evidence="1" type="ORF">HMPREF1060_00658</name>
</gene>
<sequence length="128" mass="14584">MADQFDIVDIVYDAVEPVSTSFILYKDRSGDGETKNHITIRMLTLNETEVVNKGSVNINVFVKNQAKGRPDRQLMKGVTRKVKSALRNITPPFGMYWKSRIVWSEPLGEAKEGFDCTNIRFEVITEID</sequence>
<proteinExistence type="predicted"/>
<accession>K5ZXI4</accession>
<name>K5ZXI4_9BACT</name>
<evidence type="ECO:0000313" key="2">
    <source>
        <dbReference type="Proteomes" id="UP000006271"/>
    </source>
</evidence>
<comment type="caution">
    <text evidence="1">The sequence shown here is derived from an EMBL/GenBank/DDBJ whole genome shotgun (WGS) entry which is preliminary data.</text>
</comment>
<dbReference type="RefSeq" id="WP_005643090.1">
    <property type="nucleotide sequence ID" value="NZ_CAXUBW010000012.1"/>
</dbReference>
<dbReference type="HOGENOM" id="CLU_1977173_0_0_10"/>
<dbReference type="AlphaFoldDB" id="K5ZXI4"/>
<protein>
    <submittedName>
        <fullName evidence="1">Uncharacterized protein</fullName>
    </submittedName>
</protein>
<reference evidence="1 2" key="1">
    <citation type="submission" date="2012-02" db="EMBL/GenBank/DDBJ databases">
        <title>The Genome Sequence of Parabacteroides merdae CL03T12C32.</title>
        <authorList>
            <consortium name="The Broad Institute Genome Sequencing Platform"/>
            <person name="Earl A."/>
            <person name="Ward D."/>
            <person name="Feldgarden M."/>
            <person name="Gevers D."/>
            <person name="Zitomersky N.L."/>
            <person name="Coyne M.J."/>
            <person name="Comstock L.E."/>
            <person name="Young S.K."/>
            <person name="Zeng Q."/>
            <person name="Gargeya S."/>
            <person name="Fitzgerald M."/>
            <person name="Haas B."/>
            <person name="Abouelleil A."/>
            <person name="Alvarado L."/>
            <person name="Arachchi H.M."/>
            <person name="Berlin A."/>
            <person name="Chapman S.B."/>
            <person name="Gearin G."/>
            <person name="Goldberg J."/>
            <person name="Griggs A."/>
            <person name="Gujja S."/>
            <person name="Hansen M."/>
            <person name="Heiman D."/>
            <person name="Howarth C."/>
            <person name="Larimer J."/>
            <person name="Lui A."/>
            <person name="MacDonald P.J.P."/>
            <person name="McCowen C."/>
            <person name="Montmayeur A."/>
            <person name="Murphy C."/>
            <person name="Neiman D."/>
            <person name="Pearson M."/>
            <person name="Priest M."/>
            <person name="Roberts A."/>
            <person name="Saif S."/>
            <person name="Shea T."/>
            <person name="Sisk P."/>
            <person name="Stolte C."/>
            <person name="Sykes S."/>
            <person name="Wortman J."/>
            <person name="Nusbaum C."/>
            <person name="Birren B."/>
        </authorList>
    </citation>
    <scope>NUCLEOTIDE SEQUENCE [LARGE SCALE GENOMIC DNA]</scope>
    <source>
        <strain evidence="1 2">CL03T12C32</strain>
    </source>
</reference>
<dbReference type="Proteomes" id="UP000006271">
    <property type="component" value="Unassembled WGS sequence"/>
</dbReference>